<organism evidence="1 2">
    <name type="scientific">Oceanispirochaeta crateris</name>
    <dbReference type="NCBI Taxonomy" id="2518645"/>
    <lineage>
        <taxon>Bacteria</taxon>
        <taxon>Pseudomonadati</taxon>
        <taxon>Spirochaetota</taxon>
        <taxon>Spirochaetia</taxon>
        <taxon>Spirochaetales</taxon>
        <taxon>Spirochaetaceae</taxon>
        <taxon>Oceanispirochaeta</taxon>
    </lineage>
</organism>
<dbReference type="Gene3D" id="1.25.10.10">
    <property type="entry name" value="Leucine-rich Repeat Variant"/>
    <property type="match status" value="2"/>
</dbReference>
<dbReference type="AlphaFoldDB" id="A0A5C1QJ51"/>
<dbReference type="PANTHER" id="PTHR12697:SF5">
    <property type="entry name" value="DEOXYHYPUSINE HYDROXYLASE"/>
    <property type="match status" value="1"/>
</dbReference>
<dbReference type="InterPro" id="IPR011989">
    <property type="entry name" value="ARM-like"/>
</dbReference>
<dbReference type="Pfam" id="PF13646">
    <property type="entry name" value="HEAT_2"/>
    <property type="match status" value="1"/>
</dbReference>
<reference evidence="1 2" key="1">
    <citation type="submission" date="2019-02" db="EMBL/GenBank/DDBJ databases">
        <title>Complete Genome Sequence and Methylome Analysis of free living Spirochaetas.</title>
        <authorList>
            <person name="Fomenkov A."/>
            <person name="Dubinina G."/>
            <person name="Leshcheva N."/>
            <person name="Mikheeva N."/>
            <person name="Grabovich M."/>
            <person name="Vincze T."/>
            <person name="Roberts R.J."/>
        </authorList>
    </citation>
    <scope>NUCLEOTIDE SEQUENCE [LARGE SCALE GENOMIC DNA]</scope>
    <source>
        <strain evidence="1 2">K2</strain>
    </source>
</reference>
<name>A0A5C1QJ51_9SPIO</name>
<keyword evidence="2" id="KW-1185">Reference proteome</keyword>
<proteinExistence type="predicted"/>
<dbReference type="InterPro" id="IPR016024">
    <property type="entry name" value="ARM-type_fold"/>
</dbReference>
<dbReference type="OrthoDB" id="366879at2"/>
<dbReference type="SMART" id="SM00567">
    <property type="entry name" value="EZ_HEAT"/>
    <property type="match status" value="4"/>
</dbReference>
<protein>
    <submittedName>
        <fullName evidence="1">HEAT repeat domain-containing protein</fullName>
    </submittedName>
</protein>
<evidence type="ECO:0000313" key="1">
    <source>
        <dbReference type="EMBL" id="QEN07641.1"/>
    </source>
</evidence>
<evidence type="ECO:0000313" key="2">
    <source>
        <dbReference type="Proteomes" id="UP000324209"/>
    </source>
</evidence>
<dbReference type="RefSeq" id="WP_149485721.1">
    <property type="nucleotide sequence ID" value="NZ_CP036150.1"/>
</dbReference>
<gene>
    <name evidence="1" type="ORF">EXM22_06430</name>
</gene>
<dbReference type="Proteomes" id="UP000324209">
    <property type="component" value="Chromosome"/>
</dbReference>
<dbReference type="InterPro" id="IPR004155">
    <property type="entry name" value="PBS_lyase_HEAT"/>
</dbReference>
<dbReference type="GO" id="GO:0016491">
    <property type="term" value="F:oxidoreductase activity"/>
    <property type="evidence" value="ECO:0007669"/>
    <property type="project" value="TreeGrafter"/>
</dbReference>
<dbReference type="EMBL" id="CP036150">
    <property type="protein sequence ID" value="QEN07641.1"/>
    <property type="molecule type" value="Genomic_DNA"/>
</dbReference>
<sequence>MKKILILLIFMSLQTLYSQEDSSEEAVSDETDSKEIEAEKEELITSLNEEKRDVLRYGIDSEVLDVISVIQSEKDMTFNKELTDLLTYNENPDINRAILDYFAMIEVDLAEEQALTLLQNHMEDYEYSTNLLLAAVSYLGSIGSVSAGDVFYDLLDDNNLALSSAALRGIAKLKDDSRVDEIMELLEEYSGDTEYQDFSASAILVLGELKYTSAQSLLETFLEDEDAPASQRQYSAIAIGQINEPEGLDLLTSMYVRSEDSLLRSYILKGITEYDGPEVEQLLLTALRDSFWRIRVAAAEGLGERKTSEAVDILEYKVRKDPVRQVRYSSLEALGKINNSQAREFLLSQFEGEKIAFDIRQKALTLMVEHKVSGTVESLEKVLGPRWEKDKDNELGPLCKTLSTSEWASLEPLYEKMLEHPNFVIKIYGIRGAKLNHLSSLVPSITGLDIEGQHLNVRREAKAALESF</sequence>
<dbReference type="PANTHER" id="PTHR12697">
    <property type="entry name" value="PBS LYASE HEAT-LIKE PROTEIN"/>
    <property type="match status" value="1"/>
</dbReference>
<accession>A0A5C1QJ51</accession>
<dbReference type="KEGG" id="ock:EXM22_06430"/>
<dbReference type="SUPFAM" id="SSF48371">
    <property type="entry name" value="ARM repeat"/>
    <property type="match status" value="2"/>
</dbReference>